<dbReference type="Pfam" id="PF00578">
    <property type="entry name" value="AhpC-TSA"/>
    <property type="match status" value="1"/>
</dbReference>
<dbReference type="PANTHER" id="PTHR42852">
    <property type="entry name" value="THIOL:DISULFIDE INTERCHANGE PROTEIN DSBE"/>
    <property type="match status" value="1"/>
</dbReference>
<gene>
    <name evidence="7" type="ORF">SAMN04488090_5031</name>
</gene>
<feature type="domain" description="Thioredoxin" evidence="6">
    <location>
        <begin position="236"/>
        <end position="374"/>
    </location>
</feature>
<organism evidence="7 8">
    <name type="scientific">Siphonobacter aquaeclarae</name>
    <dbReference type="NCBI Taxonomy" id="563176"/>
    <lineage>
        <taxon>Bacteria</taxon>
        <taxon>Pseudomonadati</taxon>
        <taxon>Bacteroidota</taxon>
        <taxon>Cytophagia</taxon>
        <taxon>Cytophagales</taxon>
        <taxon>Cytophagaceae</taxon>
        <taxon>Siphonobacter</taxon>
    </lineage>
</organism>
<dbReference type="OrthoDB" id="6399635at2"/>
<protein>
    <submittedName>
        <fullName evidence="7">Peroxiredoxin</fullName>
    </submittedName>
</protein>
<sequence>MRLICFLLAIYAFAPLIMNAQSSKSRKNGFVLSGRLVGAGGKKIYLYERAFYKENNRVDSTKADPSGKFIFRGLVSEPTYCMLQTSANGQAIGFYLENRSMRIEGYTDSLYAAIVTGSPEEAIRQKYDQVYRRFDLNALEEKQEQARSLGDTTALRLLKKQMKQVIDQQKEAKIDLMKRFPLAAASVNQVAGYIASRQAGDLIVADSLLRIYETSRIAGSGQVKFFRKDWRIAQKTAIGTRAVDFLQPDTTGRAVSLSSFKGRYVLVDFWASWCGPCRQESPVLVKAYQDFSGKNFTILSVSLDKSRSAWIKAIADDHLAWTHVSDLKFWQNEAAKQYAIGSIPFNMLVDPEGKILALNLRGEGLYDYLKANLP</sequence>
<keyword evidence="4" id="KW-0676">Redox-active center</keyword>
<dbReference type="EMBL" id="FNGS01000017">
    <property type="protein sequence ID" value="SDN12214.1"/>
    <property type="molecule type" value="Genomic_DNA"/>
</dbReference>
<dbReference type="GO" id="GO:0017004">
    <property type="term" value="P:cytochrome complex assembly"/>
    <property type="evidence" value="ECO:0007669"/>
    <property type="project" value="UniProtKB-KW"/>
</dbReference>
<dbReference type="InterPro" id="IPR017937">
    <property type="entry name" value="Thioredoxin_CS"/>
</dbReference>
<evidence type="ECO:0000313" key="8">
    <source>
        <dbReference type="Proteomes" id="UP000198901"/>
    </source>
</evidence>
<dbReference type="CDD" id="cd02966">
    <property type="entry name" value="TlpA_like_family"/>
    <property type="match status" value="1"/>
</dbReference>
<evidence type="ECO:0000256" key="2">
    <source>
        <dbReference type="ARBA" id="ARBA00022748"/>
    </source>
</evidence>
<keyword evidence="8" id="KW-1185">Reference proteome</keyword>
<evidence type="ECO:0000256" key="3">
    <source>
        <dbReference type="ARBA" id="ARBA00023157"/>
    </source>
</evidence>
<evidence type="ECO:0000256" key="5">
    <source>
        <dbReference type="SAM" id="SignalP"/>
    </source>
</evidence>
<dbReference type="STRING" id="563176.SAMN04488090_5031"/>
<accession>A0A1G9YSU4</accession>
<feature type="signal peptide" evidence="5">
    <location>
        <begin position="1"/>
        <end position="20"/>
    </location>
</feature>
<evidence type="ECO:0000256" key="1">
    <source>
        <dbReference type="ARBA" id="ARBA00004196"/>
    </source>
</evidence>
<dbReference type="InterPro" id="IPR025380">
    <property type="entry name" value="DUF4369"/>
</dbReference>
<evidence type="ECO:0000256" key="4">
    <source>
        <dbReference type="ARBA" id="ARBA00023284"/>
    </source>
</evidence>
<reference evidence="7 8" key="1">
    <citation type="submission" date="2016-10" db="EMBL/GenBank/DDBJ databases">
        <authorList>
            <person name="de Groot N.N."/>
        </authorList>
    </citation>
    <scope>NUCLEOTIDE SEQUENCE [LARGE SCALE GENOMIC DNA]</scope>
    <source>
        <strain evidence="7 8">DSM 21668</strain>
    </source>
</reference>
<dbReference type="GO" id="GO:0030313">
    <property type="term" value="C:cell envelope"/>
    <property type="evidence" value="ECO:0007669"/>
    <property type="project" value="UniProtKB-SubCell"/>
</dbReference>
<dbReference type="Pfam" id="PF14289">
    <property type="entry name" value="DUF4369"/>
    <property type="match status" value="1"/>
</dbReference>
<keyword evidence="5" id="KW-0732">Signal</keyword>
<dbReference type="Proteomes" id="UP000198901">
    <property type="component" value="Unassembled WGS sequence"/>
</dbReference>
<dbReference type="InterPro" id="IPR036249">
    <property type="entry name" value="Thioredoxin-like_sf"/>
</dbReference>
<evidence type="ECO:0000313" key="7">
    <source>
        <dbReference type="EMBL" id="SDN12214.1"/>
    </source>
</evidence>
<dbReference type="PANTHER" id="PTHR42852:SF6">
    <property type="entry name" value="THIOL:DISULFIDE INTERCHANGE PROTEIN DSBE"/>
    <property type="match status" value="1"/>
</dbReference>
<dbReference type="InterPro" id="IPR050553">
    <property type="entry name" value="Thioredoxin_ResA/DsbE_sf"/>
</dbReference>
<keyword evidence="3" id="KW-1015">Disulfide bond</keyword>
<proteinExistence type="predicted"/>
<dbReference type="InterPro" id="IPR013766">
    <property type="entry name" value="Thioredoxin_domain"/>
</dbReference>
<dbReference type="SUPFAM" id="SSF52833">
    <property type="entry name" value="Thioredoxin-like"/>
    <property type="match status" value="1"/>
</dbReference>
<name>A0A1G9YSU4_9BACT</name>
<dbReference type="AlphaFoldDB" id="A0A1G9YSU4"/>
<feature type="chain" id="PRO_5011609644" evidence="5">
    <location>
        <begin position="21"/>
        <end position="374"/>
    </location>
</feature>
<keyword evidence="2" id="KW-0201">Cytochrome c-type biogenesis</keyword>
<dbReference type="PROSITE" id="PS00194">
    <property type="entry name" value="THIOREDOXIN_1"/>
    <property type="match status" value="1"/>
</dbReference>
<dbReference type="InterPro" id="IPR000866">
    <property type="entry name" value="AhpC/TSA"/>
</dbReference>
<dbReference type="Gene3D" id="3.40.30.10">
    <property type="entry name" value="Glutaredoxin"/>
    <property type="match status" value="1"/>
</dbReference>
<dbReference type="PROSITE" id="PS51352">
    <property type="entry name" value="THIOREDOXIN_2"/>
    <property type="match status" value="1"/>
</dbReference>
<evidence type="ECO:0000259" key="6">
    <source>
        <dbReference type="PROSITE" id="PS51352"/>
    </source>
</evidence>
<comment type="subcellular location">
    <subcellularLocation>
        <location evidence="1">Cell envelope</location>
    </subcellularLocation>
</comment>